<dbReference type="Proteomes" id="UP000276603">
    <property type="component" value="Unassembled WGS sequence"/>
</dbReference>
<comment type="caution">
    <text evidence="1">The sequence shown here is derived from an EMBL/GenBank/DDBJ whole genome shotgun (WGS) entry which is preliminary data.</text>
</comment>
<organism evidence="1 2">
    <name type="scientific">Ulvibacterium marinum</name>
    <dbReference type="NCBI Taxonomy" id="2419782"/>
    <lineage>
        <taxon>Bacteria</taxon>
        <taxon>Pseudomonadati</taxon>
        <taxon>Bacteroidota</taxon>
        <taxon>Flavobacteriia</taxon>
        <taxon>Flavobacteriales</taxon>
        <taxon>Flavobacteriaceae</taxon>
        <taxon>Ulvibacterium</taxon>
    </lineage>
</organism>
<reference evidence="1 2" key="1">
    <citation type="submission" date="2018-10" db="EMBL/GenBank/DDBJ databases">
        <title>Ulvibacterium marinum gen. nov., sp. nov., a novel marine bacterium of the family Flavobacteriaceae, isolated from a culture of the green alga Ulva prolifera.</title>
        <authorList>
            <person name="Zhang Z."/>
        </authorList>
    </citation>
    <scope>NUCLEOTIDE SEQUENCE [LARGE SCALE GENOMIC DNA]</scope>
    <source>
        <strain evidence="1 2">CCMM003</strain>
    </source>
</reference>
<accession>A0A3B0CAX2</accession>
<sequence length="155" mass="17814">MKKNQKTYLLLTVVLAIWGILGFKVIRTVNPDSEQNVQNIVSEKFKPMEFKERDTFSIVAHYRDPFLGTLPKSLKPKVPKRISQKKDTLPKREILYTGFIAESSSGHEIFFLTIDGHQQLMAKNEVFRKVKLLSGDPEKVKVHFDGKTKTIPLTQ</sequence>
<name>A0A3B0CAX2_9FLAO</name>
<proteinExistence type="predicted"/>
<gene>
    <name evidence="1" type="ORF">D7Z94_13085</name>
</gene>
<dbReference type="AlphaFoldDB" id="A0A3B0CAX2"/>
<dbReference type="EMBL" id="RBCJ01000002">
    <property type="protein sequence ID" value="RKN81814.1"/>
    <property type="molecule type" value="Genomic_DNA"/>
</dbReference>
<evidence type="ECO:0008006" key="3">
    <source>
        <dbReference type="Google" id="ProtNLM"/>
    </source>
</evidence>
<protein>
    <recommendedName>
        <fullName evidence="3">Type II secretion system protein GspC N-terminal domain-containing protein</fullName>
    </recommendedName>
</protein>
<dbReference type="RefSeq" id="WP_120711968.1">
    <property type="nucleotide sequence ID" value="NZ_RBCJ01000002.1"/>
</dbReference>
<evidence type="ECO:0000313" key="2">
    <source>
        <dbReference type="Proteomes" id="UP000276603"/>
    </source>
</evidence>
<keyword evidence="2" id="KW-1185">Reference proteome</keyword>
<dbReference type="OrthoDB" id="676730at2"/>
<evidence type="ECO:0000313" key="1">
    <source>
        <dbReference type="EMBL" id="RKN81814.1"/>
    </source>
</evidence>